<feature type="signal peptide" evidence="1">
    <location>
        <begin position="1"/>
        <end position="29"/>
    </location>
</feature>
<proteinExistence type="predicted"/>
<dbReference type="OrthoDB" id="331572at2"/>
<sequence>MRTNTFKKVSSAVAVLAALTFVGCTKSSAEKKDDTTLLTYLVTNQTIPTGPQADCLSSVLLMNQCITATTKLDAGANCSYAHINSMVTAGADYAAIKTKVVTKYNSLKCNLPENAYTLASDAITAFKGEFPIVVDGKETTVFTAPTYY</sequence>
<feature type="chain" id="PRO_5020998754" description="TIGR04452 family lipoprotein" evidence="1">
    <location>
        <begin position="30"/>
        <end position="148"/>
    </location>
</feature>
<keyword evidence="1" id="KW-0732">Signal</keyword>
<evidence type="ECO:0008006" key="4">
    <source>
        <dbReference type="Google" id="ProtNLM"/>
    </source>
</evidence>
<name>A0A4R9M112_9LEPT</name>
<dbReference type="RefSeq" id="WP_135760129.1">
    <property type="nucleotide sequence ID" value="NZ_RQHW01000031.1"/>
</dbReference>
<dbReference type="PROSITE" id="PS51257">
    <property type="entry name" value="PROKAR_LIPOPROTEIN"/>
    <property type="match status" value="1"/>
</dbReference>
<comment type="caution">
    <text evidence="2">The sequence shown here is derived from an EMBL/GenBank/DDBJ whole genome shotgun (WGS) entry which is preliminary data.</text>
</comment>
<dbReference type="EMBL" id="RQHW01000031">
    <property type="protein sequence ID" value="TGN19367.1"/>
    <property type="molecule type" value="Genomic_DNA"/>
</dbReference>
<organism evidence="2 3">
    <name type="scientific">Leptospira idonii</name>
    <dbReference type="NCBI Taxonomy" id="1193500"/>
    <lineage>
        <taxon>Bacteria</taxon>
        <taxon>Pseudomonadati</taxon>
        <taxon>Spirochaetota</taxon>
        <taxon>Spirochaetia</taxon>
        <taxon>Leptospirales</taxon>
        <taxon>Leptospiraceae</taxon>
        <taxon>Leptospira</taxon>
    </lineage>
</organism>
<protein>
    <recommendedName>
        <fullName evidence="4">TIGR04452 family lipoprotein</fullName>
    </recommendedName>
</protein>
<evidence type="ECO:0000256" key="1">
    <source>
        <dbReference type="SAM" id="SignalP"/>
    </source>
</evidence>
<accession>A0A4R9M112</accession>
<dbReference type="AlphaFoldDB" id="A0A4R9M112"/>
<gene>
    <name evidence="2" type="ORF">EHS15_08460</name>
</gene>
<reference evidence="2" key="1">
    <citation type="journal article" date="2019" name="PLoS Negl. Trop. Dis.">
        <title>Revisiting the worldwide diversity of Leptospira species in the environment.</title>
        <authorList>
            <person name="Vincent A.T."/>
            <person name="Schiettekatte O."/>
            <person name="Bourhy P."/>
            <person name="Veyrier F.J."/>
            <person name="Picardeau M."/>
        </authorList>
    </citation>
    <scope>NUCLEOTIDE SEQUENCE [LARGE SCALE GENOMIC DNA]</scope>
    <source>
        <strain evidence="2">201300427</strain>
    </source>
</reference>
<dbReference type="Proteomes" id="UP000298058">
    <property type="component" value="Unassembled WGS sequence"/>
</dbReference>
<keyword evidence="3" id="KW-1185">Reference proteome</keyword>
<evidence type="ECO:0000313" key="2">
    <source>
        <dbReference type="EMBL" id="TGN19367.1"/>
    </source>
</evidence>
<evidence type="ECO:0000313" key="3">
    <source>
        <dbReference type="Proteomes" id="UP000298058"/>
    </source>
</evidence>